<accession>A0A7S4E892</accession>
<dbReference type="SUPFAM" id="SSF53448">
    <property type="entry name" value="Nucleotide-diphospho-sugar transferases"/>
    <property type="match status" value="1"/>
</dbReference>
<organism evidence="3">
    <name type="scientific">Pelagomonas calceolata</name>
    <dbReference type="NCBI Taxonomy" id="35677"/>
    <lineage>
        <taxon>Eukaryota</taxon>
        <taxon>Sar</taxon>
        <taxon>Stramenopiles</taxon>
        <taxon>Ochrophyta</taxon>
        <taxon>Pelagophyceae</taxon>
        <taxon>Pelagomonadales</taxon>
        <taxon>Pelagomonadaceae</taxon>
        <taxon>Pelagomonas</taxon>
    </lineage>
</organism>
<dbReference type="GO" id="GO:0016020">
    <property type="term" value="C:membrane"/>
    <property type="evidence" value="ECO:0007669"/>
    <property type="project" value="GOC"/>
</dbReference>
<dbReference type="AlphaFoldDB" id="A0A7S4E892"/>
<evidence type="ECO:0000313" key="3">
    <source>
        <dbReference type="EMBL" id="CAE0697033.1"/>
    </source>
</evidence>
<protein>
    <submittedName>
        <fullName evidence="3">Uncharacterized protein</fullName>
    </submittedName>
</protein>
<dbReference type="InterPro" id="IPR007577">
    <property type="entry name" value="GlycoTrfase_DXD_sugar-bd_CS"/>
</dbReference>
<feature type="region of interest" description="Disordered" evidence="2">
    <location>
        <begin position="401"/>
        <end position="440"/>
    </location>
</feature>
<dbReference type="InterPro" id="IPR051706">
    <property type="entry name" value="Glycosyltransferase_domain"/>
</dbReference>
<dbReference type="Pfam" id="PF04488">
    <property type="entry name" value="Gly_transf_sug"/>
    <property type="match status" value="1"/>
</dbReference>
<gene>
    <name evidence="3" type="ORF">PCAL00307_LOCUS12469</name>
</gene>
<name>A0A7S4E892_9STRA</name>
<feature type="compositionally biased region" description="Basic and acidic residues" evidence="2">
    <location>
        <begin position="430"/>
        <end position="440"/>
    </location>
</feature>
<dbReference type="GO" id="GO:0051999">
    <property type="term" value="P:mannosyl-inositol phosphorylceramide biosynthetic process"/>
    <property type="evidence" value="ECO:0007669"/>
    <property type="project" value="TreeGrafter"/>
</dbReference>
<dbReference type="PANTHER" id="PTHR32385">
    <property type="entry name" value="MANNOSYL PHOSPHORYLINOSITOL CERAMIDE SYNTHASE"/>
    <property type="match status" value="1"/>
</dbReference>
<dbReference type="InterPro" id="IPR029044">
    <property type="entry name" value="Nucleotide-diphossugar_trans"/>
</dbReference>
<feature type="compositionally biased region" description="Basic residues" evidence="2">
    <location>
        <begin position="401"/>
        <end position="414"/>
    </location>
</feature>
<reference evidence="3" key="1">
    <citation type="submission" date="2021-01" db="EMBL/GenBank/DDBJ databases">
        <authorList>
            <person name="Corre E."/>
            <person name="Pelletier E."/>
            <person name="Niang G."/>
            <person name="Scheremetjew M."/>
            <person name="Finn R."/>
            <person name="Kale V."/>
            <person name="Holt S."/>
            <person name="Cochrane G."/>
            <person name="Meng A."/>
            <person name="Brown T."/>
            <person name="Cohen L."/>
        </authorList>
    </citation>
    <scope>NUCLEOTIDE SEQUENCE</scope>
    <source>
        <strain evidence="3">CCMP1756</strain>
    </source>
</reference>
<evidence type="ECO:0000256" key="2">
    <source>
        <dbReference type="SAM" id="MobiDB-lite"/>
    </source>
</evidence>
<evidence type="ECO:0000256" key="1">
    <source>
        <dbReference type="ARBA" id="ARBA00022679"/>
    </source>
</evidence>
<sequence>MRSKQMRLAMLAGVTRALAGPKRAYPDPLPGSHDVCFADNPLPAGIEPHFPPHVYYTGRGDADLRNLVGPPPSTQARATGDWGYPEWYAFHYFDDDALATSMKALDELLRREEGVVGSYEAFQQLGPFAFKVDLWRYAMLYACGGVYVDSKMRLQTKFGPWSDRHFLKLEHRPPDLRFQAHTCVDETAEGMDKRGAPVMWQGFIMATPRVRQLLWAIEYIVENVKRRYYPHEGHLSMLYVTGPGALGRAVTARRICHNVTAQPLGKFRHTSCQWGAHGAELRGNPHSERFYELDRELHESMRGNVAASGRPAMNSYGDWFKQHRAYGEPLDEARYPHPRQGRVPYFYLLENETACEGEGRSGDCATYGCDAFGCGEAVGGVHLACRMDASAAAAAAAAALRKRPHHHRPRAVRGRWREGRDAVGASDIRAQSEGRRPMMI</sequence>
<dbReference type="GO" id="GO:0000030">
    <property type="term" value="F:mannosyltransferase activity"/>
    <property type="evidence" value="ECO:0007669"/>
    <property type="project" value="TreeGrafter"/>
</dbReference>
<dbReference type="Gene3D" id="3.90.550.20">
    <property type="match status" value="1"/>
</dbReference>
<dbReference type="PANTHER" id="PTHR32385:SF15">
    <property type="entry name" value="INOSITOL PHOSPHOCERAMIDE MANNOSYLTRANSFERASE 1"/>
    <property type="match status" value="1"/>
</dbReference>
<keyword evidence="1" id="KW-0808">Transferase</keyword>
<proteinExistence type="predicted"/>
<dbReference type="EMBL" id="HBIW01014498">
    <property type="protein sequence ID" value="CAE0697033.1"/>
    <property type="molecule type" value="Transcribed_RNA"/>
</dbReference>